<feature type="region of interest" description="Disordered" evidence="1">
    <location>
        <begin position="446"/>
        <end position="537"/>
    </location>
</feature>
<feature type="region of interest" description="Disordered" evidence="1">
    <location>
        <begin position="1083"/>
        <end position="1144"/>
    </location>
</feature>
<feature type="region of interest" description="Disordered" evidence="1">
    <location>
        <begin position="387"/>
        <end position="410"/>
    </location>
</feature>
<dbReference type="Proteomes" id="UP000472260">
    <property type="component" value="Unassembled WGS sequence"/>
</dbReference>
<dbReference type="GO" id="GO:0071875">
    <property type="term" value="P:adrenergic receptor signaling pathway"/>
    <property type="evidence" value="ECO:0007669"/>
    <property type="project" value="TreeGrafter"/>
</dbReference>
<dbReference type="GO" id="GO:0043123">
    <property type="term" value="P:positive regulation of canonical NF-kappaB signal transduction"/>
    <property type="evidence" value="ECO:0007669"/>
    <property type="project" value="TreeGrafter"/>
</dbReference>
<feature type="region of interest" description="Disordered" evidence="1">
    <location>
        <begin position="941"/>
        <end position="1064"/>
    </location>
</feature>
<feature type="compositionally biased region" description="Basic and acidic residues" evidence="1">
    <location>
        <begin position="1098"/>
        <end position="1108"/>
    </location>
</feature>
<dbReference type="Gene3D" id="1.25.40.20">
    <property type="entry name" value="Ankyrin repeat-containing domain"/>
    <property type="match status" value="1"/>
</dbReference>
<feature type="region of interest" description="Disordered" evidence="1">
    <location>
        <begin position="725"/>
        <end position="748"/>
    </location>
</feature>
<name>A0A671SET9_9TELE</name>
<feature type="compositionally biased region" description="Acidic residues" evidence="1">
    <location>
        <begin position="498"/>
        <end position="517"/>
    </location>
</feature>
<feature type="compositionally biased region" description="Low complexity" evidence="1">
    <location>
        <begin position="973"/>
        <end position="993"/>
    </location>
</feature>
<feature type="region of interest" description="Disordered" evidence="1">
    <location>
        <begin position="875"/>
        <end position="894"/>
    </location>
</feature>
<reference evidence="2" key="1">
    <citation type="submission" date="2025-08" db="UniProtKB">
        <authorList>
            <consortium name="Ensembl"/>
        </authorList>
    </citation>
    <scope>IDENTIFICATION</scope>
</reference>
<dbReference type="GO" id="GO:0016020">
    <property type="term" value="C:membrane"/>
    <property type="evidence" value="ECO:0007669"/>
    <property type="project" value="TreeGrafter"/>
</dbReference>
<sequence>MKLSPCQAALYGKCVLTVQLCDEGEQGEVQFFLLFTGSAQRHLTSTLKVNHATLQAVCPAHNCCESVLVTLCSAGPDGNIHTLATEHLHFVQDLAFDMAQFLVSAVGQTNLLEEALLLDEHQIPLQECEKLDQSLSLALKHIMLPPGWSLLGNSTRLEPQETLLHFAARRGLLKVARFLLKQPGAQEALSLCNKQGSTPVVIAQSRGHTALLELFSREGLDTDIGVETLRQLSSSGSRVVQHHPSLNTYTLSVGTEPGCAPPNPQADILELYRLILSHCQEKGGVVFQQSSDSLHIAQECDDGLETRDCCCEEAPLDSLETRERGFTPFSTEENKGERNDRLDPSQSREGDGGPSLSCETVPVLLFNGNSADQRACACENSETDCREQEKRSSTGLVSTGDVGDSSDGLQIGSESIVNRTSSCGQQKEEADKADDLICEMPVCAEGPEEENQEKGHNFVEEKELSERSPIVEAGDMGITQSLDMPESSDVESCSQGAETDDEEEDECGDLIDPEEVREESKKPLDLNPDGDTPLDCSRQNLVENEMHACEDVWDKTDDTGTQLEGGICEKITCNVEGSGDLVSSGTCDQEDTDEEFQESLEMPYFETDGEQPKEELSDTTSRTTVAEDKSVLHRHEENQELLPVEKTILSSEESEFDGQKLNSSSVLQNELGPEPGSSTATSEDTLEDLEVLLGSSFEMMENVQGNQKNEPVWEAQASEEEVLRIPADMEKVNLPDDSSQDPRQEMTSNSEVMQGTAAVVLSEEDAGVVFVNTDESGDQHVLVDPSDIFASSNEFGVSEESLAVNAEDLLGVSVHTDHLDGALHVPNALAEDDIIVSSVCPEQALASLDPVSQETEAAVQEAVQPMGEEDLLKESDASLEDQTDSQKTMWPDITDKKDAPVIHRDKDTLCSSVSQKRHSLSTESSQYPEFHTCNSETVTFRDSGSDTDGFLSPDTGEDNIFRKGQEAVGGGDSTSEVSVSCSSTDEHPSSSAESSEEVRDRGEAEDEAKDSLTEVPLPTSLFRSTVRSLSPFRRHSWGPGKNQGGKEEMNQRSSVRNTGEEKPVFYRRSYSLEGLAAGIEDGKHWIPQSGDPFQDLRGVQRQESEERGSLMSLTEEGPESDLGECSSPGGQKPRKYHQFRHSGPSVTLPLTKSVSMLSISQRDIDGMTSFTSTTSSMGYSITEEEPGPLRGDFEKSTTKVSRTFYY</sequence>
<feature type="region of interest" description="Disordered" evidence="1">
    <location>
        <begin position="604"/>
        <end position="624"/>
    </location>
</feature>
<dbReference type="InterPro" id="IPR051632">
    <property type="entry name" value="Rho_GEF"/>
</dbReference>
<feature type="region of interest" description="Disordered" evidence="1">
    <location>
        <begin position="321"/>
        <end position="355"/>
    </location>
</feature>
<evidence type="ECO:0000313" key="3">
    <source>
        <dbReference type="Proteomes" id="UP000472260"/>
    </source>
</evidence>
<proteinExistence type="predicted"/>
<feature type="compositionally biased region" description="Basic and acidic residues" evidence="1">
    <location>
        <begin position="452"/>
        <end position="466"/>
    </location>
</feature>
<keyword evidence="3" id="KW-1185">Reference proteome</keyword>
<evidence type="ECO:0000313" key="2">
    <source>
        <dbReference type="Ensembl" id="ENSSANP00000095249.1"/>
    </source>
</evidence>
<feature type="compositionally biased region" description="Basic and acidic residues" evidence="1">
    <location>
        <begin position="725"/>
        <end position="744"/>
    </location>
</feature>
<dbReference type="GO" id="GO:0035023">
    <property type="term" value="P:regulation of Rho protein signal transduction"/>
    <property type="evidence" value="ECO:0007669"/>
    <property type="project" value="TreeGrafter"/>
</dbReference>
<evidence type="ECO:0000256" key="1">
    <source>
        <dbReference type="SAM" id="MobiDB-lite"/>
    </source>
</evidence>
<dbReference type="SUPFAM" id="SSF48403">
    <property type="entry name" value="Ankyrin repeat"/>
    <property type="match status" value="1"/>
</dbReference>
<organism evidence="2 3">
    <name type="scientific">Sinocyclocheilus anshuiensis</name>
    <dbReference type="NCBI Taxonomy" id="1608454"/>
    <lineage>
        <taxon>Eukaryota</taxon>
        <taxon>Metazoa</taxon>
        <taxon>Chordata</taxon>
        <taxon>Craniata</taxon>
        <taxon>Vertebrata</taxon>
        <taxon>Euteleostomi</taxon>
        <taxon>Actinopterygii</taxon>
        <taxon>Neopterygii</taxon>
        <taxon>Teleostei</taxon>
        <taxon>Ostariophysi</taxon>
        <taxon>Cypriniformes</taxon>
        <taxon>Cyprinidae</taxon>
        <taxon>Cyprininae</taxon>
        <taxon>Sinocyclocheilus</taxon>
    </lineage>
</organism>
<gene>
    <name evidence="2" type="primary">si:dkey-172h23.2</name>
</gene>
<dbReference type="InterPro" id="IPR036770">
    <property type="entry name" value="Ankyrin_rpt-contain_sf"/>
</dbReference>
<dbReference type="Ensembl" id="ENSSANT00000101148.1">
    <property type="protein sequence ID" value="ENSSANP00000095249.1"/>
    <property type="gene ID" value="ENSSANG00000046922.1"/>
</dbReference>
<feature type="region of interest" description="Disordered" evidence="1">
    <location>
        <begin position="1169"/>
        <end position="1191"/>
    </location>
</feature>
<accession>A0A671SET9</accession>
<dbReference type="GO" id="GO:0015629">
    <property type="term" value="C:actin cytoskeleton"/>
    <property type="evidence" value="ECO:0007669"/>
    <property type="project" value="TreeGrafter"/>
</dbReference>
<reference evidence="2" key="2">
    <citation type="submission" date="2025-09" db="UniProtKB">
        <authorList>
            <consortium name="Ensembl"/>
        </authorList>
    </citation>
    <scope>IDENTIFICATION</scope>
</reference>
<dbReference type="PANTHER" id="PTHR13944:SF18">
    <property type="entry name" value="A-KINASE ANCHOR PROTEIN 13"/>
    <property type="match status" value="1"/>
</dbReference>
<protein>
    <submittedName>
        <fullName evidence="2">A-kinase anchor protein 13-like</fullName>
    </submittedName>
</protein>
<dbReference type="GO" id="GO:0005078">
    <property type="term" value="F:MAP-kinase scaffold activity"/>
    <property type="evidence" value="ECO:0007669"/>
    <property type="project" value="TreeGrafter"/>
</dbReference>
<dbReference type="AlphaFoldDB" id="A0A671SET9"/>
<dbReference type="PANTHER" id="PTHR13944">
    <property type="entry name" value="AGAP007712-PA"/>
    <property type="match status" value="1"/>
</dbReference>
<feature type="compositionally biased region" description="Basic and acidic residues" evidence="1">
    <location>
        <begin position="332"/>
        <end position="351"/>
    </location>
</feature>
<feature type="region of interest" description="Disordered" evidence="1">
    <location>
        <begin position="647"/>
        <end position="685"/>
    </location>
</feature>